<organism evidence="13 14">
    <name type="scientific">Anoxybacillus andreesenii</name>
    <dbReference type="NCBI Taxonomy" id="1325932"/>
    <lineage>
        <taxon>Bacteria</taxon>
        <taxon>Bacillati</taxon>
        <taxon>Bacillota</taxon>
        <taxon>Bacilli</taxon>
        <taxon>Bacillales</taxon>
        <taxon>Anoxybacillaceae</taxon>
        <taxon>Anoxybacillus</taxon>
    </lineage>
</organism>
<dbReference type="SMART" id="SM01240">
    <property type="entry name" value="IMPDH"/>
    <property type="match status" value="1"/>
</dbReference>
<comment type="subcellular location">
    <subcellularLocation>
        <location evidence="11">Cytoplasm</location>
    </subcellularLocation>
</comment>
<dbReference type="SUPFAM" id="SSF51395">
    <property type="entry name" value="FMN-linked oxidoreductases"/>
    <property type="match status" value="1"/>
</dbReference>
<keyword evidence="8 11" id="KW-0414">Isoprene biosynthesis</keyword>
<comment type="cofactor">
    <cofactor evidence="1 11">
        <name>FMN</name>
        <dbReference type="ChEBI" id="CHEBI:58210"/>
    </cofactor>
</comment>
<evidence type="ECO:0000256" key="4">
    <source>
        <dbReference type="ARBA" id="ARBA00022643"/>
    </source>
</evidence>
<feature type="binding site" evidence="11">
    <location>
        <position position="184"/>
    </location>
    <ligand>
        <name>FMN</name>
        <dbReference type="ChEBI" id="CHEBI:58210"/>
    </ligand>
</feature>
<keyword evidence="14" id="KW-1185">Reference proteome</keyword>
<keyword evidence="2 11" id="KW-0963">Cytoplasm</keyword>
<dbReference type="RefSeq" id="WP_307149807.1">
    <property type="nucleotide sequence ID" value="NZ_JAUSTU010000005.1"/>
</dbReference>
<comment type="caution">
    <text evidence="11">Lacks conserved residue(s) required for the propagation of feature annotation.</text>
</comment>
<feature type="binding site" evidence="11">
    <location>
        <begin position="62"/>
        <end position="64"/>
    </location>
    <ligand>
        <name>FMN</name>
        <dbReference type="ChEBI" id="CHEBI:58210"/>
    </ligand>
</feature>
<evidence type="ECO:0000256" key="2">
    <source>
        <dbReference type="ARBA" id="ARBA00022490"/>
    </source>
</evidence>
<evidence type="ECO:0000259" key="12">
    <source>
        <dbReference type="Pfam" id="PF01070"/>
    </source>
</evidence>
<evidence type="ECO:0000256" key="10">
    <source>
        <dbReference type="ARBA" id="ARBA00025810"/>
    </source>
</evidence>
<protein>
    <recommendedName>
        <fullName evidence="11">Isopentenyl-diphosphate delta-isomerase</fullName>
        <shortName evidence="11">IPP isomerase</shortName>
        <ecNumber evidence="11">5.3.3.2</ecNumber>
    </recommendedName>
    <alternativeName>
        <fullName evidence="11">Isopentenyl diphosphate:dimethylallyl diphosphate isomerase</fullName>
    </alternativeName>
    <alternativeName>
        <fullName evidence="11">Isopentenyl pyrophosphate isomerase</fullName>
    </alternativeName>
    <alternativeName>
        <fullName evidence="11">Type 2 isopentenyl diphosphate isomerase</fullName>
        <shortName evidence="11">IDI-2</shortName>
    </alternativeName>
</protein>
<evidence type="ECO:0000256" key="3">
    <source>
        <dbReference type="ARBA" id="ARBA00022630"/>
    </source>
</evidence>
<dbReference type="Proteomes" id="UP001231362">
    <property type="component" value="Unassembled WGS sequence"/>
</dbReference>
<feature type="binding site" evidence="11">
    <location>
        <position position="153"/>
    </location>
    <ligand>
        <name>Mg(2+)</name>
        <dbReference type="ChEBI" id="CHEBI:18420"/>
    </ligand>
</feature>
<keyword evidence="4 11" id="KW-0288">FMN</keyword>
<dbReference type="CDD" id="cd02811">
    <property type="entry name" value="IDI-2_FMN"/>
    <property type="match status" value="1"/>
</dbReference>
<dbReference type="GO" id="GO:0004452">
    <property type="term" value="F:isopentenyl-diphosphate delta-isomerase activity"/>
    <property type="evidence" value="ECO:0007669"/>
    <property type="project" value="UniProtKB-EC"/>
</dbReference>
<evidence type="ECO:0000256" key="6">
    <source>
        <dbReference type="ARBA" id="ARBA00022842"/>
    </source>
</evidence>
<keyword evidence="5 11" id="KW-0479">Metal-binding</keyword>
<keyword evidence="3 11" id="KW-0285">Flavoprotein</keyword>
<feature type="binding site" evidence="11">
    <location>
        <position position="214"/>
    </location>
    <ligand>
        <name>FMN</name>
        <dbReference type="ChEBI" id="CHEBI:58210"/>
    </ligand>
</feature>
<proteinExistence type="inferred from homology"/>
<comment type="similarity">
    <text evidence="11">Belongs to the IPP isomerase type 2 family.</text>
</comment>
<reference evidence="13 14" key="1">
    <citation type="submission" date="2023-07" db="EMBL/GenBank/DDBJ databases">
        <title>Genomic Encyclopedia of Type Strains, Phase IV (KMG-IV): sequencing the most valuable type-strain genomes for metagenomic binning, comparative biology and taxonomic classification.</title>
        <authorList>
            <person name="Goeker M."/>
        </authorList>
    </citation>
    <scope>NUCLEOTIDE SEQUENCE [LARGE SCALE GENOMIC DNA]</scope>
    <source>
        <strain evidence="13 14">DSM 23948</strain>
    </source>
</reference>
<comment type="subunit">
    <text evidence="10 11">Homooctamer. Dimer of tetramers.</text>
</comment>
<evidence type="ECO:0000313" key="13">
    <source>
        <dbReference type="EMBL" id="MDQ0155237.1"/>
    </source>
</evidence>
<evidence type="ECO:0000256" key="11">
    <source>
        <dbReference type="HAMAP-Rule" id="MF_00354"/>
    </source>
</evidence>
<feature type="domain" description="FMN-dependent dehydrogenase" evidence="12">
    <location>
        <begin position="166"/>
        <end position="323"/>
    </location>
</feature>
<dbReference type="Gene3D" id="3.20.20.70">
    <property type="entry name" value="Aldolase class I"/>
    <property type="match status" value="1"/>
</dbReference>
<evidence type="ECO:0000256" key="7">
    <source>
        <dbReference type="ARBA" id="ARBA00022857"/>
    </source>
</evidence>
<gene>
    <name evidence="11" type="primary">fni</name>
    <name evidence="13" type="ORF">J2S07_001541</name>
</gene>
<accession>A0ABT9V2U4</accession>
<dbReference type="HAMAP" id="MF_00354">
    <property type="entry name" value="Idi_2"/>
    <property type="match status" value="1"/>
</dbReference>
<comment type="catalytic activity">
    <reaction evidence="11">
        <text>isopentenyl diphosphate = dimethylallyl diphosphate</text>
        <dbReference type="Rhea" id="RHEA:23284"/>
        <dbReference type="ChEBI" id="CHEBI:57623"/>
        <dbReference type="ChEBI" id="CHEBI:128769"/>
        <dbReference type="EC" id="5.3.3.2"/>
    </reaction>
</comment>
<evidence type="ECO:0000256" key="9">
    <source>
        <dbReference type="ARBA" id="ARBA00023235"/>
    </source>
</evidence>
<dbReference type="PIRSF" id="PIRSF003314">
    <property type="entry name" value="IPP_isomerase"/>
    <property type="match status" value="1"/>
</dbReference>
<dbReference type="EC" id="5.3.3.2" evidence="11"/>
<feature type="binding site" evidence="11">
    <location>
        <position position="152"/>
    </location>
    <ligand>
        <name>substrate</name>
    </ligand>
</feature>
<evidence type="ECO:0000256" key="1">
    <source>
        <dbReference type="ARBA" id="ARBA00001917"/>
    </source>
</evidence>
<comment type="cofactor">
    <cofactor evidence="11">
        <name>Mg(2+)</name>
        <dbReference type="ChEBI" id="CHEBI:18420"/>
    </cofactor>
</comment>
<feature type="binding site" evidence="11">
    <location>
        <begin position="6"/>
        <end position="7"/>
    </location>
    <ligand>
        <name>substrate</name>
    </ligand>
</feature>
<comment type="function">
    <text evidence="11">Involved in the biosynthesis of isoprenoids. Catalyzes the 1,3-allylic rearrangement of the homoallylic substrate isopentenyl (IPP) to its allylic isomer, dimethylallyl diphosphate (DMAPP).</text>
</comment>
<feature type="binding site" evidence="11">
    <location>
        <begin position="280"/>
        <end position="281"/>
    </location>
    <ligand>
        <name>FMN</name>
        <dbReference type="ChEBI" id="CHEBI:58210"/>
    </ligand>
</feature>
<evidence type="ECO:0000313" key="14">
    <source>
        <dbReference type="Proteomes" id="UP001231362"/>
    </source>
</evidence>
<comment type="cofactor">
    <cofactor evidence="11">
        <name>NADPH</name>
        <dbReference type="ChEBI" id="CHEBI:57783"/>
    </cofactor>
</comment>
<evidence type="ECO:0000256" key="8">
    <source>
        <dbReference type="ARBA" id="ARBA00023229"/>
    </source>
</evidence>
<comment type="caution">
    <text evidence="13">The sequence shown here is derived from an EMBL/GenBank/DDBJ whole genome shotgun (WGS) entry which is preliminary data.</text>
</comment>
<dbReference type="InterPro" id="IPR011179">
    <property type="entry name" value="IPdP_isomerase"/>
</dbReference>
<dbReference type="PANTHER" id="PTHR43665:SF1">
    <property type="entry name" value="ISOPENTENYL-DIPHOSPHATE DELTA-ISOMERASE"/>
    <property type="match status" value="1"/>
</dbReference>
<keyword evidence="7 11" id="KW-0521">NADP</keyword>
<evidence type="ECO:0000256" key="5">
    <source>
        <dbReference type="ARBA" id="ARBA00022723"/>
    </source>
</evidence>
<feature type="binding site" evidence="11">
    <location>
        <position position="93"/>
    </location>
    <ligand>
        <name>FMN</name>
        <dbReference type="ChEBI" id="CHEBI:58210"/>
    </ligand>
</feature>
<sequence length="351" mass="38192">MTRAKRKTEHIRHALKTGQSGLAGFEEIAFVHQSLPDCSVEQVELSTKIGELSLSSPIFINAMTGGGGEATYQINQKLAIVAKETEIPIAVGSQMSGIKNPSERNTYKIVRTENKHGMVWANLGSEATVEQAKIAVDMLEANALQIHLNTIQELTMPEGDRDFAGALSRIETMINNLDIPVIVKEVGFGMGMETVQKLESIGVKAVDVGGFGGTNFAKIENERRQRLLSFFDAWGIPTAISIIEAKEAAPHISIIGSGGIQSSLDIVKGLSLGASAAGMAGRFLKILVDQGIDSLIEEIEEMKNELRYLMTALGARKIADLQQVPLVISGQSHHWLTERGIDTKKYSRRKR</sequence>
<keyword evidence="9 11" id="KW-0413">Isomerase</keyword>
<dbReference type="EMBL" id="JAUSTU010000005">
    <property type="protein sequence ID" value="MDQ0155237.1"/>
    <property type="molecule type" value="Genomic_DNA"/>
</dbReference>
<dbReference type="NCBIfam" id="TIGR02151">
    <property type="entry name" value="IPP_isom_2"/>
    <property type="match status" value="1"/>
</dbReference>
<dbReference type="InterPro" id="IPR000262">
    <property type="entry name" value="FMN-dep_DH"/>
</dbReference>
<keyword evidence="6 11" id="KW-0460">Magnesium</keyword>
<dbReference type="Pfam" id="PF01070">
    <property type="entry name" value="FMN_dh"/>
    <property type="match status" value="1"/>
</dbReference>
<dbReference type="InterPro" id="IPR013785">
    <property type="entry name" value="Aldolase_TIM"/>
</dbReference>
<dbReference type="PANTHER" id="PTHR43665">
    <property type="entry name" value="ISOPENTENYL-DIPHOSPHATE DELTA-ISOMERASE"/>
    <property type="match status" value="1"/>
</dbReference>
<feature type="binding site" evidence="11">
    <location>
        <position position="122"/>
    </location>
    <ligand>
        <name>FMN</name>
        <dbReference type="ChEBI" id="CHEBI:58210"/>
    </ligand>
</feature>
<name>A0ABT9V2U4_9BACL</name>